<protein>
    <submittedName>
        <fullName evidence="2">Uncharacterized protein</fullName>
    </submittedName>
</protein>
<keyword evidence="1" id="KW-1133">Transmembrane helix</keyword>
<keyword evidence="3" id="KW-1185">Reference proteome</keyword>
<gene>
    <name evidence="2" type="ORF">BDQ12DRAFT_715780</name>
</gene>
<name>A0A5C3LLF1_9AGAR</name>
<evidence type="ECO:0000313" key="2">
    <source>
        <dbReference type="EMBL" id="TFK33538.1"/>
    </source>
</evidence>
<evidence type="ECO:0000256" key="1">
    <source>
        <dbReference type="SAM" id="Phobius"/>
    </source>
</evidence>
<keyword evidence="1" id="KW-0472">Membrane</keyword>
<feature type="transmembrane region" description="Helical" evidence="1">
    <location>
        <begin position="180"/>
        <end position="205"/>
    </location>
</feature>
<proteinExistence type="predicted"/>
<keyword evidence="1" id="KW-0812">Transmembrane</keyword>
<accession>A0A5C3LLF1</accession>
<reference evidence="2 3" key="1">
    <citation type="journal article" date="2019" name="Nat. Ecol. Evol.">
        <title>Megaphylogeny resolves global patterns of mushroom evolution.</title>
        <authorList>
            <person name="Varga T."/>
            <person name="Krizsan K."/>
            <person name="Foldi C."/>
            <person name="Dima B."/>
            <person name="Sanchez-Garcia M."/>
            <person name="Sanchez-Ramirez S."/>
            <person name="Szollosi G.J."/>
            <person name="Szarkandi J.G."/>
            <person name="Papp V."/>
            <person name="Albert L."/>
            <person name="Andreopoulos W."/>
            <person name="Angelini C."/>
            <person name="Antonin V."/>
            <person name="Barry K.W."/>
            <person name="Bougher N.L."/>
            <person name="Buchanan P."/>
            <person name="Buyck B."/>
            <person name="Bense V."/>
            <person name="Catcheside P."/>
            <person name="Chovatia M."/>
            <person name="Cooper J."/>
            <person name="Damon W."/>
            <person name="Desjardin D."/>
            <person name="Finy P."/>
            <person name="Geml J."/>
            <person name="Haridas S."/>
            <person name="Hughes K."/>
            <person name="Justo A."/>
            <person name="Karasinski D."/>
            <person name="Kautmanova I."/>
            <person name="Kiss B."/>
            <person name="Kocsube S."/>
            <person name="Kotiranta H."/>
            <person name="LaButti K.M."/>
            <person name="Lechner B.E."/>
            <person name="Liimatainen K."/>
            <person name="Lipzen A."/>
            <person name="Lukacs Z."/>
            <person name="Mihaltcheva S."/>
            <person name="Morgado L.N."/>
            <person name="Niskanen T."/>
            <person name="Noordeloos M.E."/>
            <person name="Ohm R.A."/>
            <person name="Ortiz-Santana B."/>
            <person name="Ovrebo C."/>
            <person name="Racz N."/>
            <person name="Riley R."/>
            <person name="Savchenko A."/>
            <person name="Shiryaev A."/>
            <person name="Soop K."/>
            <person name="Spirin V."/>
            <person name="Szebenyi C."/>
            <person name="Tomsovsky M."/>
            <person name="Tulloss R.E."/>
            <person name="Uehling J."/>
            <person name="Grigoriev I.V."/>
            <person name="Vagvolgyi C."/>
            <person name="Papp T."/>
            <person name="Martin F.M."/>
            <person name="Miettinen O."/>
            <person name="Hibbett D.S."/>
            <person name="Nagy L.G."/>
        </authorList>
    </citation>
    <scope>NUCLEOTIDE SEQUENCE [LARGE SCALE GENOMIC DNA]</scope>
    <source>
        <strain evidence="2 3">CBS 166.37</strain>
    </source>
</reference>
<dbReference type="EMBL" id="ML213646">
    <property type="protein sequence ID" value="TFK33538.1"/>
    <property type="molecule type" value="Genomic_DNA"/>
</dbReference>
<dbReference type="Proteomes" id="UP000308652">
    <property type="component" value="Unassembled WGS sequence"/>
</dbReference>
<sequence length="352" mass="40324">MKTETRRTILHQFPLPQVSLSLSNLRGISTAKESLTSLHHTFSGPCISRVTPLERAWRFERALREDEMGWSDLEKKRGEKNTENRVRLDFYLTGGLEQIRREEPADLWYYVPLNPDGSLNLAQLSNQLAFENITLIDPQRWTPFIPAKEGNISSIALFSLSQETNVSDFTRFKRNLRTSVIQGLFVVYTLCHLVLYGGIAAGMYVTPPERHTTPYNPAIGRHALKTDLPRNPKHLSDVERKWRSSFRRYSRCAPVPNDFPLFAAPDSLSGLGRYFFIDIPLPEWYWNIYANGVKGRKAMSKCISTPTLNLVKQTTKPITIGSEKLWVLLVKNWWIFLLAAALLIGTLLEGWM</sequence>
<feature type="transmembrane region" description="Helical" evidence="1">
    <location>
        <begin position="333"/>
        <end position="351"/>
    </location>
</feature>
<organism evidence="2 3">
    <name type="scientific">Crucibulum laeve</name>
    <dbReference type="NCBI Taxonomy" id="68775"/>
    <lineage>
        <taxon>Eukaryota</taxon>
        <taxon>Fungi</taxon>
        <taxon>Dikarya</taxon>
        <taxon>Basidiomycota</taxon>
        <taxon>Agaricomycotina</taxon>
        <taxon>Agaricomycetes</taxon>
        <taxon>Agaricomycetidae</taxon>
        <taxon>Agaricales</taxon>
        <taxon>Agaricineae</taxon>
        <taxon>Nidulariaceae</taxon>
        <taxon>Crucibulum</taxon>
    </lineage>
</organism>
<evidence type="ECO:0000313" key="3">
    <source>
        <dbReference type="Proteomes" id="UP000308652"/>
    </source>
</evidence>
<dbReference type="AlphaFoldDB" id="A0A5C3LLF1"/>